<proteinExistence type="predicted"/>
<dbReference type="EMBL" id="BK059107">
    <property type="protein sequence ID" value="DAE31357.1"/>
    <property type="molecule type" value="Genomic_DNA"/>
</dbReference>
<organism evidence="1">
    <name type="scientific">virus sp. ctDJ83</name>
    <dbReference type="NCBI Taxonomy" id="2827625"/>
    <lineage>
        <taxon>Viruses</taxon>
    </lineage>
</organism>
<reference evidence="1" key="1">
    <citation type="journal article" date="2021" name="Proc. Natl. Acad. Sci. U.S.A.">
        <title>A Catalog of Tens of Thousands of Viruses from Human Metagenomes Reveals Hidden Associations with Chronic Diseases.</title>
        <authorList>
            <person name="Tisza M.J."/>
            <person name="Buck C.B."/>
        </authorList>
    </citation>
    <scope>NUCLEOTIDE SEQUENCE</scope>
    <source>
        <strain evidence="1">CtDJ83</strain>
    </source>
</reference>
<protein>
    <submittedName>
        <fullName evidence="1">Uncharacterized protein</fullName>
    </submittedName>
</protein>
<accession>A0A8S5RJX5</accession>
<name>A0A8S5RJX5_9VIRU</name>
<sequence length="29" mass="3247">MPFRCYLMMCDKVCLVTSTVSLSIDIACC</sequence>
<evidence type="ECO:0000313" key="1">
    <source>
        <dbReference type="EMBL" id="DAE31357.1"/>
    </source>
</evidence>